<name>A0A1X7DPK3_TRICW</name>
<dbReference type="AlphaFoldDB" id="A0A1X7DPK3"/>
<dbReference type="InterPro" id="IPR050962">
    <property type="entry name" value="Phosphate-bind_PstS"/>
</dbReference>
<dbReference type="GeneID" id="95548308"/>
<gene>
    <name evidence="4" type="ORF">SAMN06295900_103482</name>
</gene>
<evidence type="ECO:0000256" key="1">
    <source>
        <dbReference type="ARBA" id="ARBA00008725"/>
    </source>
</evidence>
<protein>
    <submittedName>
        <fullName evidence="4">Phosphate ABC transporter substrate-binding protein, PhoT family</fullName>
    </submittedName>
</protein>
<dbReference type="STRING" id="28094.SAMN06295900_103482"/>
<sequence>MKSRKHKICQAIALVISALGASAAMAQTAPALLGGGSSLVAPSIGSEISLFPAADGTIRYFSVGSGAGQTAFLQNRASSLGSTVTGTVDFANSDAALSTAQVSAYTTSGRGLTDGPMIQIPFIVTPITIPVVNGPTGTGPSLPGDTAKTVALNDDDLCGIFSGKLTNWNQVKNPDTNAAYSLNAPITVVYRSDNSGTTDLLTRHLAAVCTTGTSGNSNIAFTETQNFASLFTTLPTRFVAASGSGGVASQLVSLRSAGTAGVGYLSPDYTNTFLAPKSAPAQTNNLSVASLRNRFTNADVTPTADNAATALAAFAPPTFDNGGDPTDPTQWVPNAGNPTVGYPVSGTSQIILSQCYANPSNNNPSPGQGMLAFLNDHYTNASFTSIVTGNGFKTVPANYLTEIQNDFLSNGSGLNLDLNNAGTCSAYAGR</sequence>
<dbReference type="Proteomes" id="UP000192911">
    <property type="component" value="Unassembled WGS sequence"/>
</dbReference>
<dbReference type="InterPro" id="IPR024370">
    <property type="entry name" value="PBP_domain"/>
</dbReference>
<dbReference type="Pfam" id="PF12849">
    <property type="entry name" value="PBP_like_2"/>
    <property type="match status" value="1"/>
</dbReference>
<feature type="chain" id="PRO_5013231035" evidence="2">
    <location>
        <begin position="27"/>
        <end position="430"/>
    </location>
</feature>
<dbReference type="OrthoDB" id="9801510at2"/>
<keyword evidence="5" id="KW-1185">Reference proteome</keyword>
<dbReference type="PANTHER" id="PTHR42996:SF1">
    <property type="entry name" value="PHOSPHATE-BINDING PROTEIN PSTS"/>
    <property type="match status" value="1"/>
</dbReference>
<evidence type="ECO:0000256" key="2">
    <source>
        <dbReference type="SAM" id="SignalP"/>
    </source>
</evidence>
<feature type="domain" description="PBP" evidence="3">
    <location>
        <begin position="23"/>
        <end position="308"/>
    </location>
</feature>
<evidence type="ECO:0000259" key="3">
    <source>
        <dbReference type="Pfam" id="PF12849"/>
    </source>
</evidence>
<evidence type="ECO:0000313" key="5">
    <source>
        <dbReference type="Proteomes" id="UP000192911"/>
    </source>
</evidence>
<dbReference type="RefSeq" id="WP_085226383.1">
    <property type="nucleotide sequence ID" value="NZ_BSQD01000003.1"/>
</dbReference>
<dbReference type="Gene3D" id="3.40.190.10">
    <property type="entry name" value="Periplasmic binding protein-like II"/>
    <property type="match status" value="2"/>
</dbReference>
<organism evidence="4 5">
    <name type="scientific">Trinickia caryophylli</name>
    <name type="common">Paraburkholderia caryophylli</name>
    <dbReference type="NCBI Taxonomy" id="28094"/>
    <lineage>
        <taxon>Bacteria</taxon>
        <taxon>Pseudomonadati</taxon>
        <taxon>Pseudomonadota</taxon>
        <taxon>Betaproteobacteria</taxon>
        <taxon>Burkholderiales</taxon>
        <taxon>Burkholderiaceae</taxon>
        <taxon>Trinickia</taxon>
    </lineage>
</organism>
<dbReference type="PANTHER" id="PTHR42996">
    <property type="entry name" value="PHOSPHATE-BINDING PROTEIN PSTS"/>
    <property type="match status" value="1"/>
</dbReference>
<proteinExistence type="inferred from homology"/>
<comment type="similarity">
    <text evidence="1">Belongs to the PstS family.</text>
</comment>
<accession>A0A1X7DPK3</accession>
<reference evidence="5" key="1">
    <citation type="submission" date="2017-04" db="EMBL/GenBank/DDBJ databases">
        <authorList>
            <person name="Varghese N."/>
            <person name="Submissions S."/>
        </authorList>
    </citation>
    <scope>NUCLEOTIDE SEQUENCE [LARGE SCALE GENOMIC DNA]</scope>
    <source>
        <strain evidence="5">Ballard 720</strain>
    </source>
</reference>
<feature type="signal peptide" evidence="2">
    <location>
        <begin position="1"/>
        <end position="26"/>
    </location>
</feature>
<dbReference type="EMBL" id="FXAH01000003">
    <property type="protein sequence ID" value="SMF19090.1"/>
    <property type="molecule type" value="Genomic_DNA"/>
</dbReference>
<evidence type="ECO:0000313" key="4">
    <source>
        <dbReference type="EMBL" id="SMF19090.1"/>
    </source>
</evidence>
<dbReference type="SUPFAM" id="SSF53850">
    <property type="entry name" value="Periplasmic binding protein-like II"/>
    <property type="match status" value="1"/>
</dbReference>
<keyword evidence="2" id="KW-0732">Signal</keyword>